<gene>
    <name evidence="3" type="ORF">NZH93_07365</name>
</gene>
<protein>
    <submittedName>
        <fullName evidence="3">TrkA family potassium uptake protein</fullName>
    </submittedName>
</protein>
<keyword evidence="4" id="KW-1185">Reference proteome</keyword>
<dbReference type="PANTHER" id="PTHR43833:SF8">
    <property type="entry name" value="TRK SYSTEM POTASSIUM UPTAKE PROTEIN TRKA"/>
    <property type="match status" value="1"/>
</dbReference>
<dbReference type="Proteomes" id="UP001141259">
    <property type="component" value="Unassembled WGS sequence"/>
</dbReference>
<dbReference type="PROSITE" id="PS51201">
    <property type="entry name" value="RCK_N"/>
    <property type="match status" value="1"/>
</dbReference>
<dbReference type="PROSITE" id="PS51202">
    <property type="entry name" value="RCK_C"/>
    <property type="match status" value="1"/>
</dbReference>
<dbReference type="InterPro" id="IPR036721">
    <property type="entry name" value="RCK_C_sf"/>
</dbReference>
<dbReference type="AlphaFoldDB" id="A0A9X2VHP1"/>
<evidence type="ECO:0000259" key="2">
    <source>
        <dbReference type="PROSITE" id="PS51202"/>
    </source>
</evidence>
<dbReference type="Pfam" id="PF02254">
    <property type="entry name" value="TrkA_N"/>
    <property type="match status" value="1"/>
</dbReference>
<dbReference type="InterPro" id="IPR003148">
    <property type="entry name" value="RCK_N"/>
</dbReference>
<comment type="caution">
    <text evidence="3">The sequence shown here is derived from an EMBL/GenBank/DDBJ whole genome shotgun (WGS) entry which is preliminary data.</text>
</comment>
<dbReference type="SUPFAM" id="SSF51735">
    <property type="entry name" value="NAD(P)-binding Rossmann-fold domains"/>
    <property type="match status" value="1"/>
</dbReference>
<dbReference type="InterPro" id="IPR036291">
    <property type="entry name" value="NAD(P)-bd_dom_sf"/>
</dbReference>
<organism evidence="3 4">
    <name type="scientific">Umezawaea endophytica</name>
    <dbReference type="NCBI Taxonomy" id="1654476"/>
    <lineage>
        <taxon>Bacteria</taxon>
        <taxon>Bacillati</taxon>
        <taxon>Actinomycetota</taxon>
        <taxon>Actinomycetes</taxon>
        <taxon>Pseudonocardiales</taxon>
        <taxon>Pseudonocardiaceae</taxon>
        <taxon>Umezawaea</taxon>
    </lineage>
</organism>
<feature type="domain" description="RCK C-terminal" evidence="2">
    <location>
        <begin position="176"/>
        <end position="255"/>
    </location>
</feature>
<reference evidence="3" key="1">
    <citation type="submission" date="2022-08" db="EMBL/GenBank/DDBJ databases">
        <authorList>
            <person name="Tistechok S."/>
            <person name="Samborskyy M."/>
            <person name="Roman I."/>
        </authorList>
    </citation>
    <scope>NUCLEOTIDE SEQUENCE</scope>
    <source>
        <strain evidence="3">DSM 103496</strain>
    </source>
</reference>
<evidence type="ECO:0000313" key="3">
    <source>
        <dbReference type="EMBL" id="MCS7476667.1"/>
    </source>
</evidence>
<dbReference type="GO" id="GO:0006813">
    <property type="term" value="P:potassium ion transport"/>
    <property type="evidence" value="ECO:0007669"/>
    <property type="project" value="InterPro"/>
</dbReference>
<name>A0A9X2VHP1_9PSEU</name>
<dbReference type="EMBL" id="JANYMP010000002">
    <property type="protein sequence ID" value="MCS7476667.1"/>
    <property type="molecule type" value="Genomic_DNA"/>
</dbReference>
<dbReference type="GO" id="GO:0008324">
    <property type="term" value="F:monoatomic cation transmembrane transporter activity"/>
    <property type="evidence" value="ECO:0007669"/>
    <property type="project" value="InterPro"/>
</dbReference>
<dbReference type="SUPFAM" id="SSF116726">
    <property type="entry name" value="TrkA C-terminal domain-like"/>
    <property type="match status" value="1"/>
</dbReference>
<evidence type="ECO:0000259" key="1">
    <source>
        <dbReference type="PROSITE" id="PS51201"/>
    </source>
</evidence>
<accession>A0A9X2VHP1</accession>
<dbReference type="PANTHER" id="PTHR43833">
    <property type="entry name" value="POTASSIUM CHANNEL PROTEIN 2-RELATED-RELATED"/>
    <property type="match status" value="1"/>
</dbReference>
<dbReference type="Gene3D" id="3.30.70.1450">
    <property type="entry name" value="Regulator of K+ conductance, C-terminal domain"/>
    <property type="match status" value="1"/>
</dbReference>
<proteinExistence type="predicted"/>
<evidence type="ECO:0000313" key="4">
    <source>
        <dbReference type="Proteomes" id="UP001141259"/>
    </source>
</evidence>
<dbReference type="InterPro" id="IPR050721">
    <property type="entry name" value="Trk_Ktr_HKT_K-transport"/>
</dbReference>
<dbReference type="Gene3D" id="3.40.50.720">
    <property type="entry name" value="NAD(P)-binding Rossmann-like Domain"/>
    <property type="match status" value="1"/>
</dbReference>
<feature type="domain" description="RCK N-terminal" evidence="1">
    <location>
        <begin position="40"/>
        <end position="158"/>
    </location>
</feature>
<dbReference type="InterPro" id="IPR006037">
    <property type="entry name" value="RCK_C"/>
</dbReference>
<sequence>MRAWTRVQSVSGPLTVSDQPWVGSVTPVAQVAARRTRRHAVHVVIMGCGRVGTSLAKALERLDHQVAVIDKNAQSFRRLGADFHGQQVVGNGFDRQVLIEAGIERAGAFAAVSSGDNSNIISARVARETFGVQHVVARIYDHKRAEVYERLGIPTVATVPWSTDRFLRVLVPEGSTTAWRDPSGTVAVLPITVHEDWVGHSVADLQEATGSRVAFIMRFGTGVLPDSKSVVQADDVIYVAALSGTVTDVTAAAVRAPEEN</sequence>